<evidence type="ECO:0000313" key="2">
    <source>
        <dbReference type="Proteomes" id="UP000600946"/>
    </source>
</evidence>
<keyword evidence="2" id="KW-1185">Reference proteome</keyword>
<comment type="caution">
    <text evidence="1">The sequence shown here is derived from an EMBL/GenBank/DDBJ whole genome shotgun (WGS) entry which is preliminary data.</text>
</comment>
<sequence>MLMAYADWTADGSRSGDAAVVGGRVARVRASSAASGCMVASSSTGVAAAGLPATAVAAPAGGCEGNHRPEVLD</sequence>
<dbReference type="EMBL" id="BMUU01000001">
    <property type="protein sequence ID" value="GGY15872.1"/>
    <property type="molecule type" value="Genomic_DNA"/>
</dbReference>
<gene>
    <name evidence="1" type="ORF">GCM10010326_04620</name>
</gene>
<protein>
    <submittedName>
        <fullName evidence="1">Uncharacterized protein</fullName>
    </submittedName>
</protein>
<reference evidence="2" key="1">
    <citation type="journal article" date="2019" name="Int. J. Syst. Evol. Microbiol.">
        <title>The Global Catalogue of Microorganisms (GCM) 10K type strain sequencing project: providing services to taxonomists for standard genome sequencing and annotation.</title>
        <authorList>
            <consortium name="The Broad Institute Genomics Platform"/>
            <consortium name="The Broad Institute Genome Sequencing Center for Infectious Disease"/>
            <person name="Wu L."/>
            <person name="Ma J."/>
        </authorList>
    </citation>
    <scope>NUCLEOTIDE SEQUENCE [LARGE SCALE GENOMIC DNA]</scope>
    <source>
        <strain evidence="2">JCM 4594</strain>
    </source>
</reference>
<evidence type="ECO:0000313" key="1">
    <source>
        <dbReference type="EMBL" id="GGY15872.1"/>
    </source>
</evidence>
<accession>A0ABQ2ZKN6</accession>
<organism evidence="1 2">
    <name type="scientific">Streptomyces xanthochromogenes</name>
    <dbReference type="NCBI Taxonomy" id="67384"/>
    <lineage>
        <taxon>Bacteria</taxon>
        <taxon>Bacillati</taxon>
        <taxon>Actinomycetota</taxon>
        <taxon>Actinomycetes</taxon>
        <taxon>Kitasatosporales</taxon>
        <taxon>Streptomycetaceae</taxon>
        <taxon>Streptomyces</taxon>
    </lineage>
</organism>
<proteinExistence type="predicted"/>
<dbReference type="Proteomes" id="UP000600946">
    <property type="component" value="Unassembled WGS sequence"/>
</dbReference>
<name>A0ABQ2ZKN6_9ACTN</name>